<dbReference type="EMBL" id="BAAAGS010000075">
    <property type="protein sequence ID" value="GAA0557805.1"/>
    <property type="molecule type" value="Genomic_DNA"/>
</dbReference>
<evidence type="ECO:0000313" key="3">
    <source>
        <dbReference type="EMBL" id="GAA0557805.1"/>
    </source>
</evidence>
<dbReference type="PROSITE" id="PS51257">
    <property type="entry name" value="PROKAR_LIPOPROTEIN"/>
    <property type="match status" value="1"/>
</dbReference>
<dbReference type="Gene3D" id="3.40.190.10">
    <property type="entry name" value="Periplasmic binding protein-like II"/>
    <property type="match status" value="1"/>
</dbReference>
<keyword evidence="1" id="KW-0732">Signal</keyword>
<proteinExistence type="predicted"/>
<name>A0ABN1E2K4_SACER</name>
<keyword evidence="4" id="KW-1185">Reference proteome</keyword>
<gene>
    <name evidence="3" type="ORF">GCM10009533_64170</name>
</gene>
<feature type="signal peptide" evidence="1">
    <location>
        <begin position="1"/>
        <end position="20"/>
    </location>
</feature>
<dbReference type="InterPro" id="IPR007210">
    <property type="entry name" value="ABC_Gly_betaine_transp_sub-bd"/>
</dbReference>
<dbReference type="Proteomes" id="UP001500729">
    <property type="component" value="Unassembled WGS sequence"/>
</dbReference>
<dbReference type="CDD" id="cd13611">
    <property type="entry name" value="PBP2_YehZ"/>
    <property type="match status" value="1"/>
</dbReference>
<accession>A0ABN1E2K4</accession>
<organism evidence="3 4">
    <name type="scientific">Saccharopolyspora erythraea</name>
    <name type="common">Streptomyces erythraeus</name>
    <dbReference type="NCBI Taxonomy" id="1836"/>
    <lineage>
        <taxon>Bacteria</taxon>
        <taxon>Bacillati</taxon>
        <taxon>Actinomycetota</taxon>
        <taxon>Actinomycetes</taxon>
        <taxon>Pseudonocardiales</taxon>
        <taxon>Pseudonocardiaceae</taxon>
        <taxon>Saccharopolyspora</taxon>
    </lineage>
</organism>
<sequence length="331" mass="35861">MNRRTALKLMSAGMAGMLVGGCGLSSGSAVPLPVAPGSIRPVPELEGVRITVGSKDFTEQIVLSYIAQFALDAAGANVRDLSNITGSASARNALASGQIDVLWEYTGSSWISYNGNTDPIPDARRQYEAVRKLDLERNGIDWTAVTFDVDNTYAFAMTQEAAKRLGVSKLSDVRRVVAENPQDATFCVDTEFASRNDGMPGVEQTYGFRADPAKIKTLTSGSIYQATASGTCTFGEVFTTDGRIRSLNLKVLDDDRLFFPRYNLGVTLRADMLRQYPQITDVLAPVSAQLNNVELMKLNAQVDVEGRDPADVARDWMVEKGFVTLPGRAAP</sequence>
<dbReference type="SUPFAM" id="SSF53850">
    <property type="entry name" value="Periplasmic binding protein-like II"/>
    <property type="match status" value="1"/>
</dbReference>
<protein>
    <submittedName>
        <fullName evidence="3">Glycine betaine ABC transporter substrate-binding protein</fullName>
    </submittedName>
</protein>
<dbReference type="Gene3D" id="3.40.190.120">
    <property type="entry name" value="Osmoprotection protein (prox), domain 2"/>
    <property type="match status" value="1"/>
</dbReference>
<feature type="chain" id="PRO_5046373202" evidence="1">
    <location>
        <begin position="21"/>
        <end position="331"/>
    </location>
</feature>
<reference evidence="3 4" key="1">
    <citation type="journal article" date="2019" name="Int. J. Syst. Evol. Microbiol.">
        <title>The Global Catalogue of Microorganisms (GCM) 10K type strain sequencing project: providing services to taxonomists for standard genome sequencing and annotation.</title>
        <authorList>
            <consortium name="The Broad Institute Genomics Platform"/>
            <consortium name="The Broad Institute Genome Sequencing Center for Infectious Disease"/>
            <person name="Wu L."/>
            <person name="Ma J."/>
        </authorList>
    </citation>
    <scope>NUCLEOTIDE SEQUENCE [LARGE SCALE GENOMIC DNA]</scope>
    <source>
        <strain evidence="3 4">JCM 10303</strain>
    </source>
</reference>
<evidence type="ECO:0000259" key="2">
    <source>
        <dbReference type="Pfam" id="PF04069"/>
    </source>
</evidence>
<evidence type="ECO:0000313" key="4">
    <source>
        <dbReference type="Proteomes" id="UP001500729"/>
    </source>
</evidence>
<evidence type="ECO:0000256" key="1">
    <source>
        <dbReference type="SAM" id="SignalP"/>
    </source>
</evidence>
<comment type="caution">
    <text evidence="3">The sequence shown here is derived from an EMBL/GenBank/DDBJ whole genome shotgun (WGS) entry which is preliminary data.</text>
</comment>
<dbReference type="Pfam" id="PF04069">
    <property type="entry name" value="OpuAC"/>
    <property type="match status" value="1"/>
</dbReference>
<feature type="domain" description="ABC-type glycine betaine transport system substrate-binding" evidence="2">
    <location>
        <begin position="49"/>
        <end position="317"/>
    </location>
</feature>